<evidence type="ECO:0000313" key="2">
    <source>
        <dbReference type="Proteomes" id="UP000003959"/>
    </source>
</evidence>
<keyword evidence="2" id="KW-1185">Reference proteome</keyword>
<dbReference type="HOGENOM" id="CLU_3202165_0_0_3"/>
<dbReference type="AlphaFoldDB" id="F4XPW7"/>
<protein>
    <submittedName>
        <fullName evidence="1">Uncharacterized protein</fullName>
    </submittedName>
</protein>
<proteinExistence type="predicted"/>
<dbReference type="Proteomes" id="UP000003959">
    <property type="component" value="Unassembled WGS sequence"/>
</dbReference>
<accession>F4XPW7</accession>
<organism evidence="1 2">
    <name type="scientific">Moorena producens 3L</name>
    <dbReference type="NCBI Taxonomy" id="489825"/>
    <lineage>
        <taxon>Bacteria</taxon>
        <taxon>Bacillati</taxon>
        <taxon>Cyanobacteriota</taxon>
        <taxon>Cyanophyceae</taxon>
        <taxon>Coleofasciculales</taxon>
        <taxon>Coleofasciculaceae</taxon>
        <taxon>Moorena</taxon>
    </lineage>
</organism>
<name>F4XPW7_9CYAN</name>
<sequence length="45" mass="5321">MPIDYYYQVWLITDKIVSVFLVMGNGDLVIVNYQVSITYYQIQTL</sequence>
<reference evidence="2" key="1">
    <citation type="journal article" date="2011" name="Proc. Natl. Acad. Sci. U.S.A.">
        <title>Genomic insights into the physiology and ecology of the marine filamentous cyanobacterium Lyngbya majuscula.</title>
        <authorList>
            <person name="Jones A.C."/>
            <person name="Monroe E.A."/>
            <person name="Podell S."/>
            <person name="Hess W.R."/>
            <person name="Klages S."/>
            <person name="Esquenazi E."/>
            <person name="Niessen S."/>
            <person name="Hoover H."/>
            <person name="Rothmann M."/>
            <person name="Lasken R.S."/>
            <person name="Yates J.R.III."/>
            <person name="Reinhardt R."/>
            <person name="Kube M."/>
            <person name="Burkart M.D."/>
            <person name="Allen E.E."/>
            <person name="Dorrestein P.C."/>
            <person name="Gerwick W.H."/>
            <person name="Gerwick L."/>
        </authorList>
    </citation>
    <scope>NUCLEOTIDE SEQUENCE [LARGE SCALE GENOMIC DNA]</scope>
    <source>
        <strain evidence="2">3L</strain>
    </source>
</reference>
<dbReference type="RefSeq" id="WP_008182293.1">
    <property type="nucleotide sequence ID" value="NZ_GL890851.1"/>
</dbReference>
<dbReference type="EMBL" id="GL890851">
    <property type="protein sequence ID" value="EGJ33334.1"/>
    <property type="molecule type" value="Genomic_DNA"/>
</dbReference>
<evidence type="ECO:0000313" key="1">
    <source>
        <dbReference type="EMBL" id="EGJ33334.1"/>
    </source>
</evidence>
<gene>
    <name evidence="1" type="ORF">LYNGBM3L_36700</name>
</gene>